<reference evidence="6 7" key="1">
    <citation type="journal article" date="2018" name="Sci. Data">
        <title>The draft genome sequence of cork oak.</title>
        <authorList>
            <person name="Ramos A.M."/>
            <person name="Usie A."/>
            <person name="Barbosa P."/>
            <person name="Barros P.M."/>
            <person name="Capote T."/>
            <person name="Chaves I."/>
            <person name="Simoes F."/>
            <person name="Abreu I."/>
            <person name="Carrasquinho I."/>
            <person name="Faro C."/>
            <person name="Guimaraes J.B."/>
            <person name="Mendonca D."/>
            <person name="Nobrega F."/>
            <person name="Rodrigues L."/>
            <person name="Saibo N.J.M."/>
            <person name="Varela M.C."/>
            <person name="Egas C."/>
            <person name="Matos J."/>
            <person name="Miguel C.M."/>
            <person name="Oliveira M.M."/>
            <person name="Ricardo C.P."/>
            <person name="Goncalves S."/>
        </authorList>
    </citation>
    <scope>NUCLEOTIDE SEQUENCE [LARGE SCALE GENOMIC DNA]</scope>
    <source>
        <strain evidence="7">cv. HL8</strain>
    </source>
</reference>
<keyword evidence="7" id="KW-1185">Reference proteome</keyword>
<feature type="compositionally biased region" description="Polar residues" evidence="4">
    <location>
        <begin position="1023"/>
        <end position="1033"/>
    </location>
</feature>
<evidence type="ECO:0000313" key="6">
    <source>
        <dbReference type="EMBL" id="KAK7821716.1"/>
    </source>
</evidence>
<dbReference type="Gene3D" id="2.130.10.30">
    <property type="entry name" value="Regulator of chromosome condensation 1/beta-lactamase-inhibitor protein II"/>
    <property type="match status" value="2"/>
</dbReference>
<dbReference type="Pfam" id="PF12796">
    <property type="entry name" value="Ank_2"/>
    <property type="match status" value="1"/>
</dbReference>
<gene>
    <name evidence="6" type="primary">UVR8_7</name>
    <name evidence="6" type="ORF">CFP56_037487</name>
</gene>
<evidence type="ECO:0000256" key="3">
    <source>
        <dbReference type="PROSITE-ProRule" id="PRU00235"/>
    </source>
</evidence>
<feature type="compositionally biased region" description="Basic and acidic residues" evidence="4">
    <location>
        <begin position="1212"/>
        <end position="1223"/>
    </location>
</feature>
<dbReference type="Gene3D" id="1.25.40.20">
    <property type="entry name" value="Ankyrin repeat-containing domain"/>
    <property type="match status" value="1"/>
</dbReference>
<feature type="region of interest" description="Disordered" evidence="4">
    <location>
        <begin position="1022"/>
        <end position="1061"/>
    </location>
</feature>
<dbReference type="InterPro" id="IPR051625">
    <property type="entry name" value="Signaling_Regulatory_Domain"/>
</dbReference>
<dbReference type="PROSITE" id="PS50088">
    <property type="entry name" value="ANK_REPEAT"/>
    <property type="match status" value="2"/>
</dbReference>
<dbReference type="InterPro" id="IPR058923">
    <property type="entry name" value="RCC1-like_dom"/>
</dbReference>
<keyword evidence="6" id="KW-0675">Receptor</keyword>
<feature type="compositionally biased region" description="Basic and acidic residues" evidence="4">
    <location>
        <begin position="1188"/>
        <end position="1204"/>
    </location>
</feature>
<feature type="region of interest" description="Disordered" evidence="4">
    <location>
        <begin position="938"/>
        <end position="961"/>
    </location>
</feature>
<dbReference type="InterPro" id="IPR000408">
    <property type="entry name" value="Reg_chr_condens"/>
</dbReference>
<feature type="repeat" description="RCC1" evidence="3">
    <location>
        <begin position="149"/>
        <end position="200"/>
    </location>
</feature>
<evidence type="ECO:0000256" key="2">
    <source>
        <dbReference type="PROSITE-ProRule" id="PRU00023"/>
    </source>
</evidence>
<dbReference type="PANTHER" id="PTHR22872">
    <property type="entry name" value="BTK-BINDING PROTEIN-RELATED"/>
    <property type="match status" value="1"/>
</dbReference>
<feature type="region of interest" description="Disordered" evidence="4">
    <location>
        <begin position="761"/>
        <end position="796"/>
    </location>
</feature>
<organism evidence="6 7">
    <name type="scientific">Quercus suber</name>
    <name type="common">Cork oak</name>
    <dbReference type="NCBI Taxonomy" id="58331"/>
    <lineage>
        <taxon>Eukaryota</taxon>
        <taxon>Viridiplantae</taxon>
        <taxon>Streptophyta</taxon>
        <taxon>Embryophyta</taxon>
        <taxon>Tracheophyta</taxon>
        <taxon>Spermatophyta</taxon>
        <taxon>Magnoliopsida</taxon>
        <taxon>eudicotyledons</taxon>
        <taxon>Gunneridae</taxon>
        <taxon>Pentapetalae</taxon>
        <taxon>rosids</taxon>
        <taxon>fabids</taxon>
        <taxon>Fagales</taxon>
        <taxon>Fagaceae</taxon>
        <taxon>Quercus</taxon>
    </lineage>
</organism>
<evidence type="ECO:0000256" key="1">
    <source>
        <dbReference type="ARBA" id="ARBA00022737"/>
    </source>
</evidence>
<sequence>MESLVSPHGQKQNFPGRKFLSSGSLKDLWLIVREGSLTDVDSALAILKKNGGNINSRNIFGLTPLHIATWRNHVPIIRRLLAAGADPDARDGESGWSSLHRALHFGHLAVASILLQFGASITLEDSKSRTPVDLLSGPVLQVVGNGLNSEVYSWGSGANYQLGTGNEHIQKLPCKVDSLHGSYIKLVSSAKFHSVAVSARGEVYTWGFGRGGRLGHPEFDIHSGQAAVITPRQVTSGLGSRRVKAIAAAKHHTVVATEGGEVFTWGSNREGQLGYPSVDTQPTPRRVSSLRSKIFSVAAANKHTAVVSETGEVFTWGCNREGQLGYGTSNSASNYTPRVVEYLKGKVFSGVAAAKYHTVVLGTDGEVYTWGHRLVTPRRVVISRNLKKGGTTILKFHRMERLHVVAVAAGMVHSVALTDDGAIFYWVSSDPDLRCQQLYSLCGRNLVSISAGKYWIAAVTATGDVYMWDGKKGKDKLPVASRLHGVKRATSVSVGETHLLIVGSLYHPVYPPNVAENPQKLKLNVRDEPGEFDEDFMFNDLESINLLSTVQKDDCGHRPIPSLKSLCEKAAAECLVEPRNAIQLLEIADSLEANDLRKHCEDIAIRNLDYIFTVSTHAIASASLDILANLEKFLDLRSSEPWSHRRLPTPTATFPAIINSEEDDSECEIIRTRNNHTKKKTASKSDKDQRVDSFLQPKDSPLEGLCKKVRALRKKLQQIEMLQAKQSDGHHLDDQQIAKLETKFSLESSLAALGVPVDTTQEKSSSLVSPDGKGNKKAEVSRKQRRKSKQSMSQVETASSFCGTEVVSNPTKDFLDAGLSHISKNKVDYRCTKVLIRITWEEFGPRYNFHQIIGDNVFIEDVLPAQDIAIRNLDYIFTVSTHAIASASLDILANLEKFLDLRSSEPWSHRRLPTPTATFPAIINSEEDDSECEIIRTRNNHTKKKTASKSDKDQRVDSFLQPKDSPLEGLCKKVRALRKKLQQIEMLQAKQSDGHHLDDQQIAKLETKFSLESSLAALGVPVDTTQEKSSSLVSPDGKGNKKAEVSRKQRRKSKQSMSQVETASSFCGTEVVSNPTKDFLDAGLSHISKNKVHKSSDQDYLGGIWAQEEDVKCKGIMANQATKESPFCVHDGSVMLKGRNLLPTSSKKKNKKGGLSMFLSGALDDTAKDVAPTPTPKSEGPAWGGAKISKERTSLRDIQDEQSKIKVNQPARSKDQVEHFSDGKSDGKILLSSFLPSTPIPVVSVHTSQPSDGETSTPPWAASGTPPQVSRPSLRDIQKQQQGKQQQSLSHSPKTKMTGFSVATGQGSPSDSAGLNRWFKPEVDTPSSIRSIQIEEKAMKDLKRFYRSVKIVKNQS</sequence>
<feature type="compositionally biased region" description="Polar residues" evidence="4">
    <location>
        <begin position="1245"/>
        <end position="1258"/>
    </location>
</feature>
<dbReference type="PRINTS" id="PR00633">
    <property type="entry name" value="RCCNDNSATION"/>
</dbReference>
<dbReference type="EMBL" id="PKMF04000693">
    <property type="protein sequence ID" value="KAK7821716.1"/>
    <property type="molecule type" value="Genomic_DNA"/>
</dbReference>
<evidence type="ECO:0000313" key="7">
    <source>
        <dbReference type="Proteomes" id="UP000237347"/>
    </source>
</evidence>
<dbReference type="InterPro" id="IPR036770">
    <property type="entry name" value="Ankyrin_rpt-contain_sf"/>
</dbReference>
<dbReference type="SMART" id="SM00248">
    <property type="entry name" value="ANK"/>
    <property type="match status" value="2"/>
</dbReference>
<feature type="compositionally biased region" description="Basic and acidic residues" evidence="4">
    <location>
        <begin position="1038"/>
        <end position="1047"/>
    </location>
</feature>
<feature type="region of interest" description="Disordered" evidence="4">
    <location>
        <begin position="673"/>
        <end position="696"/>
    </location>
</feature>
<protein>
    <submittedName>
        <fullName evidence="6">Ultraviolet-b receptor uvr8</fullName>
    </submittedName>
</protein>
<feature type="repeat" description="RCC1" evidence="3">
    <location>
        <begin position="365"/>
        <end position="420"/>
    </location>
</feature>
<dbReference type="Pfam" id="PF25390">
    <property type="entry name" value="WD40_RLD"/>
    <property type="match status" value="1"/>
</dbReference>
<feature type="repeat" description="ANK" evidence="2">
    <location>
        <begin position="94"/>
        <end position="126"/>
    </location>
</feature>
<dbReference type="Proteomes" id="UP000237347">
    <property type="component" value="Unassembled WGS sequence"/>
</dbReference>
<keyword evidence="1" id="KW-0677">Repeat</keyword>
<dbReference type="SUPFAM" id="SSF48403">
    <property type="entry name" value="Ankyrin repeat"/>
    <property type="match status" value="1"/>
</dbReference>
<comment type="caution">
    <text evidence="6">The sequence shown here is derived from an EMBL/GenBank/DDBJ whole genome shotgun (WGS) entry which is preliminary data.</text>
</comment>
<name>A0AAW0J589_QUESU</name>
<feature type="region of interest" description="Disordered" evidence="4">
    <location>
        <begin position="1166"/>
        <end position="1223"/>
    </location>
</feature>
<dbReference type="SUPFAM" id="SSF50985">
    <property type="entry name" value="RCC1/BLIP-II"/>
    <property type="match status" value="2"/>
</dbReference>
<proteinExistence type="predicted"/>
<feature type="compositionally biased region" description="Basic residues" evidence="4">
    <location>
        <begin position="673"/>
        <end position="682"/>
    </location>
</feature>
<dbReference type="InterPro" id="IPR002110">
    <property type="entry name" value="Ankyrin_rpt"/>
</dbReference>
<dbReference type="PROSITE" id="PS50012">
    <property type="entry name" value="RCC1_3"/>
    <property type="match status" value="5"/>
</dbReference>
<feature type="domain" description="RCC1-like" evidence="5">
    <location>
        <begin position="149"/>
        <end position="371"/>
    </location>
</feature>
<feature type="repeat" description="RCC1" evidence="3">
    <location>
        <begin position="311"/>
        <end position="364"/>
    </location>
</feature>
<feature type="region of interest" description="Disordered" evidence="4">
    <location>
        <begin position="1242"/>
        <end position="1321"/>
    </location>
</feature>
<feature type="repeat" description="RCC1" evidence="3">
    <location>
        <begin position="260"/>
        <end position="310"/>
    </location>
</feature>
<accession>A0AAW0J589</accession>
<dbReference type="InterPro" id="IPR009091">
    <property type="entry name" value="RCC1/BLIP-II"/>
</dbReference>
<dbReference type="PANTHER" id="PTHR22872:SF2">
    <property type="entry name" value="INHIBITOR OF BRUTON TYROSINE KINASE"/>
    <property type="match status" value="1"/>
</dbReference>
<feature type="compositionally biased region" description="Basic residues" evidence="4">
    <location>
        <begin position="938"/>
        <end position="947"/>
    </location>
</feature>
<feature type="compositionally biased region" description="Polar residues" evidence="4">
    <location>
        <begin position="1301"/>
        <end position="1313"/>
    </location>
</feature>
<keyword evidence="2" id="KW-0040">ANK repeat</keyword>
<feature type="repeat" description="ANK" evidence="2">
    <location>
        <begin position="60"/>
        <end position="92"/>
    </location>
</feature>
<dbReference type="PROSITE" id="PS50297">
    <property type="entry name" value="ANK_REP_REGION"/>
    <property type="match status" value="2"/>
</dbReference>
<feature type="compositionally biased region" description="Basic and acidic residues" evidence="4">
    <location>
        <begin position="773"/>
        <end position="782"/>
    </location>
</feature>
<evidence type="ECO:0000256" key="4">
    <source>
        <dbReference type="SAM" id="MobiDB-lite"/>
    </source>
</evidence>
<evidence type="ECO:0000259" key="5">
    <source>
        <dbReference type="Pfam" id="PF25390"/>
    </source>
</evidence>
<feature type="repeat" description="RCC1" evidence="3">
    <location>
        <begin position="201"/>
        <end position="259"/>
    </location>
</feature>